<dbReference type="Proteomes" id="UP000191408">
    <property type="component" value="Unassembled WGS sequence"/>
</dbReference>
<evidence type="ECO:0000256" key="14">
    <source>
        <dbReference type="ARBA" id="ARBA00023125"/>
    </source>
</evidence>
<dbReference type="InterPro" id="IPR047087">
    <property type="entry name" value="KU70_core_dom"/>
</dbReference>
<dbReference type="Pfam" id="PF03731">
    <property type="entry name" value="Ku_N"/>
    <property type="match status" value="1"/>
</dbReference>
<comment type="subcellular location">
    <subcellularLocation>
        <location evidence="2">Chromosome</location>
        <location evidence="2">Telomere</location>
    </subcellularLocation>
    <subcellularLocation>
        <location evidence="1">Nucleus</location>
    </subcellularLocation>
</comment>
<dbReference type="CDD" id="cd00788">
    <property type="entry name" value="KU70"/>
    <property type="match status" value="1"/>
</dbReference>
<evidence type="ECO:0000256" key="17">
    <source>
        <dbReference type="ARBA" id="ARBA00023242"/>
    </source>
</evidence>
<name>A0A1V6NN31_PENPO</name>
<dbReference type="SUPFAM" id="SSF100939">
    <property type="entry name" value="SPOC domain-like"/>
    <property type="match status" value="1"/>
</dbReference>
<dbReference type="GO" id="GO:0043564">
    <property type="term" value="C:Ku70:Ku80 complex"/>
    <property type="evidence" value="ECO:0007669"/>
    <property type="project" value="InterPro"/>
</dbReference>
<evidence type="ECO:0000256" key="6">
    <source>
        <dbReference type="ARBA" id="ARBA00021796"/>
    </source>
</evidence>
<dbReference type="InterPro" id="IPR006165">
    <property type="entry name" value="Ku70"/>
</dbReference>
<reference evidence="24" key="1">
    <citation type="journal article" date="2017" name="Nat. Microbiol.">
        <title>Global analysis of biosynthetic gene clusters reveals vast potential of secondary metabolite production in Penicillium species.</title>
        <authorList>
            <person name="Nielsen J.C."/>
            <person name="Grijseels S."/>
            <person name="Prigent S."/>
            <person name="Ji B."/>
            <person name="Dainat J."/>
            <person name="Nielsen K.F."/>
            <person name="Frisvad J.C."/>
            <person name="Workman M."/>
            <person name="Nielsen J."/>
        </authorList>
    </citation>
    <scope>NUCLEOTIDE SEQUENCE [LARGE SCALE GENOMIC DNA]</scope>
    <source>
        <strain evidence="24">IBT 4502</strain>
    </source>
</reference>
<feature type="region of interest" description="Disordered" evidence="21">
    <location>
        <begin position="577"/>
        <end position="598"/>
    </location>
</feature>
<dbReference type="GO" id="GO:0006303">
    <property type="term" value="P:double-strand break repair via nonhomologous end joining"/>
    <property type="evidence" value="ECO:0007669"/>
    <property type="project" value="InterPro"/>
</dbReference>
<dbReference type="GO" id="GO:0005524">
    <property type="term" value="F:ATP binding"/>
    <property type="evidence" value="ECO:0007669"/>
    <property type="project" value="UniProtKB-KW"/>
</dbReference>
<evidence type="ECO:0000256" key="16">
    <source>
        <dbReference type="ARBA" id="ARBA00023204"/>
    </source>
</evidence>
<comment type="function">
    <text evidence="18">Single-stranded DNA-dependent ATP-dependent helicase. Involved in non-homologous end joining (NHEJ) DNA double strand break repair. DNA-binding is sequence-independent but has a high affinity to nicks in double-stranded DNA and to the ends of duplex DNA. Binds to naturally occurring chromosomal ends, and therefore provides chromosomal end protection. Required also for telomere recombination to repair telomeric ends in the absence of telomerase. KU70, of the KU70/KU80 heterodimer, binds to the stem loop of TLC1, the RNA component of telomerase. Involved in telomere maintenance. Interacts with telomeric repeats and subtelomeric sequences thereby controlling telomere length and protecting against subtelomeric rearrangement. Maintains telomeric chromatin, which is involved in silencing the expression of genes located at the telomere. Required for mating-type switching.</text>
</comment>
<evidence type="ECO:0000256" key="1">
    <source>
        <dbReference type="ARBA" id="ARBA00004123"/>
    </source>
</evidence>
<feature type="compositionally biased region" description="Polar residues" evidence="21">
    <location>
        <begin position="836"/>
        <end position="846"/>
    </location>
</feature>
<comment type="subunit">
    <text evidence="4">Heterodimer of Ku70 and Ku80.</text>
</comment>
<dbReference type="SMART" id="SM00513">
    <property type="entry name" value="SAP"/>
    <property type="match status" value="1"/>
</dbReference>
<dbReference type="GO" id="GO:0006310">
    <property type="term" value="P:DNA recombination"/>
    <property type="evidence" value="ECO:0007669"/>
    <property type="project" value="UniProtKB-KW"/>
</dbReference>
<comment type="similarity">
    <text evidence="3">Belongs to the ku70 family.</text>
</comment>
<keyword evidence="24" id="KW-1185">Reference proteome</keyword>
<keyword evidence="10" id="KW-0378">Hydrolase</keyword>
<dbReference type="InterPro" id="IPR006164">
    <property type="entry name" value="DNA_bd_Ku70/Ku80"/>
</dbReference>
<dbReference type="GO" id="GO:0003690">
    <property type="term" value="F:double-stranded DNA binding"/>
    <property type="evidence" value="ECO:0007669"/>
    <property type="project" value="TreeGrafter"/>
</dbReference>
<dbReference type="EMBL" id="MDYM01000005">
    <property type="protein sequence ID" value="OQD66141.1"/>
    <property type="molecule type" value="Genomic_DNA"/>
</dbReference>
<feature type="region of interest" description="Disordered" evidence="21">
    <location>
        <begin position="821"/>
        <end position="846"/>
    </location>
</feature>
<evidence type="ECO:0000256" key="13">
    <source>
        <dbReference type="ARBA" id="ARBA00022895"/>
    </source>
</evidence>
<dbReference type="SMART" id="SM00559">
    <property type="entry name" value="Ku78"/>
    <property type="match status" value="1"/>
</dbReference>
<dbReference type="InterPro" id="IPR016194">
    <property type="entry name" value="SPOC-like_C_dom_sf"/>
</dbReference>
<evidence type="ECO:0000256" key="21">
    <source>
        <dbReference type="SAM" id="MobiDB-lite"/>
    </source>
</evidence>
<proteinExistence type="inferred from homology"/>
<dbReference type="Gene3D" id="2.40.290.10">
    <property type="match status" value="1"/>
</dbReference>
<comment type="caution">
    <text evidence="23">The sequence shown here is derived from an EMBL/GenBank/DDBJ whole genome shotgun (WGS) entry which is preliminary data.</text>
</comment>
<dbReference type="PANTHER" id="PTHR12604:SF2">
    <property type="entry name" value="X-RAY REPAIR CROSS-COMPLEMENTING PROTEIN 6"/>
    <property type="match status" value="1"/>
</dbReference>
<dbReference type="Pfam" id="PF04082">
    <property type="entry name" value="Fungal_trans"/>
    <property type="match status" value="1"/>
</dbReference>
<dbReference type="GO" id="GO:0042162">
    <property type="term" value="F:telomeric DNA binding"/>
    <property type="evidence" value="ECO:0007669"/>
    <property type="project" value="InterPro"/>
</dbReference>
<dbReference type="InterPro" id="IPR007219">
    <property type="entry name" value="XnlR_reg_dom"/>
</dbReference>
<evidence type="ECO:0000256" key="20">
    <source>
        <dbReference type="ARBA" id="ARBA00047995"/>
    </source>
</evidence>
<keyword evidence="8" id="KW-0547">Nucleotide-binding</keyword>
<dbReference type="GO" id="GO:0008270">
    <property type="term" value="F:zinc ion binding"/>
    <property type="evidence" value="ECO:0007669"/>
    <property type="project" value="InterPro"/>
</dbReference>
<keyword evidence="11" id="KW-0347">Helicase</keyword>
<feature type="region of interest" description="Disordered" evidence="21">
    <location>
        <begin position="1"/>
        <end position="22"/>
    </location>
</feature>
<accession>A0A1V6NN31</accession>
<dbReference type="GO" id="GO:0016787">
    <property type="term" value="F:hydrolase activity"/>
    <property type="evidence" value="ECO:0007669"/>
    <property type="project" value="UniProtKB-KW"/>
</dbReference>
<keyword evidence="15" id="KW-0233">DNA recombination</keyword>
<feature type="compositionally biased region" description="Acidic residues" evidence="21">
    <location>
        <begin position="11"/>
        <end position="20"/>
    </location>
</feature>
<evidence type="ECO:0000256" key="8">
    <source>
        <dbReference type="ARBA" id="ARBA00022741"/>
    </source>
</evidence>
<evidence type="ECO:0000259" key="22">
    <source>
        <dbReference type="PROSITE" id="PS50800"/>
    </source>
</evidence>
<dbReference type="Pfam" id="PF02037">
    <property type="entry name" value="SAP"/>
    <property type="match status" value="1"/>
</dbReference>
<gene>
    <name evidence="23" type="ORF">PENPOL_c005G04476</name>
</gene>
<dbReference type="CDD" id="cd01458">
    <property type="entry name" value="vWA_ku"/>
    <property type="match status" value="1"/>
</dbReference>
<dbReference type="InterPro" id="IPR036465">
    <property type="entry name" value="vWFA_dom_sf"/>
</dbReference>
<dbReference type="FunFam" id="4.10.970.10:FF:000003">
    <property type="entry name" value="ATP-dependent DNA helicase II subunit 1"/>
    <property type="match status" value="1"/>
</dbReference>
<dbReference type="Gene3D" id="1.10.720.30">
    <property type="entry name" value="SAP domain"/>
    <property type="match status" value="1"/>
</dbReference>
<keyword evidence="12" id="KW-0067">ATP-binding</keyword>
<dbReference type="NCBIfam" id="TIGR00578">
    <property type="entry name" value="ku70"/>
    <property type="match status" value="1"/>
</dbReference>
<evidence type="ECO:0000256" key="11">
    <source>
        <dbReference type="ARBA" id="ARBA00022806"/>
    </source>
</evidence>
<dbReference type="CDD" id="cd12148">
    <property type="entry name" value="fungal_TF_MHR"/>
    <property type="match status" value="1"/>
</dbReference>
<dbReference type="FunFam" id="1.10.1600.10:FF:000004">
    <property type="entry name" value="ATP-dependent DNA helicase II subunit 1"/>
    <property type="match status" value="1"/>
</dbReference>
<keyword evidence="13" id="KW-0779">Telomere</keyword>
<evidence type="ECO:0000256" key="15">
    <source>
        <dbReference type="ARBA" id="ARBA00023172"/>
    </source>
</evidence>
<evidence type="ECO:0000256" key="5">
    <source>
        <dbReference type="ARBA" id="ARBA00012551"/>
    </source>
</evidence>
<dbReference type="GO" id="GO:0003678">
    <property type="term" value="F:DNA helicase activity"/>
    <property type="evidence" value="ECO:0007669"/>
    <property type="project" value="UniProtKB-EC"/>
</dbReference>
<evidence type="ECO:0000256" key="18">
    <source>
        <dbReference type="ARBA" id="ARBA00024890"/>
    </source>
</evidence>
<dbReference type="PANTHER" id="PTHR12604">
    <property type="entry name" value="KU AUTOANTIGEN DNA HELICASE"/>
    <property type="match status" value="1"/>
</dbReference>
<evidence type="ECO:0000256" key="9">
    <source>
        <dbReference type="ARBA" id="ARBA00022763"/>
    </source>
</evidence>
<keyword evidence="17" id="KW-0539">Nucleus</keyword>
<dbReference type="FunFam" id="3.40.50.410:FF:000071">
    <property type="entry name" value="ATP-dependent DNA helicase II subunit 1"/>
    <property type="match status" value="1"/>
</dbReference>
<keyword evidence="7" id="KW-0158">Chromosome</keyword>
<evidence type="ECO:0000256" key="19">
    <source>
        <dbReference type="ARBA" id="ARBA00031811"/>
    </source>
</evidence>
<protein>
    <recommendedName>
        <fullName evidence="6">ATP-dependent DNA helicase II subunit 1</fullName>
        <ecNumber evidence="5">3.6.4.12</ecNumber>
    </recommendedName>
    <alternativeName>
        <fullName evidence="19">ATP-dependent DNA helicase II subunit Ku70</fullName>
    </alternativeName>
</protein>
<feature type="domain" description="SAP" evidence="22">
    <location>
        <begin position="615"/>
        <end position="649"/>
    </location>
</feature>
<sequence length="1331" mass="147146">MAEDSYTREEENYEDEELDETSFKSVKDAVLFAIDISSSMLTPRPSPDPKKHSDESPASAALKCAYHLMQQRIISNPHDMIGVLLYGTQSSKFYDENEDDRGDLSYPHCYLYTDLDVPSAQEVKQLRSLASPAEADDDVRQVLEPSKEPVSMANMLFCANQIFTSKAPNFSSRRLFVVTDNDNPHAENKGMRSAATVRARDLYDLGVNIELFPISQPDHEFDTSKFYDDIIYKTSPSDGDAPAYLQPDTNTSTAKGDGLSLLNSLLSSINSRSVPRRSLFSNVPLEIGPDFKISVNGYLLLKKQEPARSCFVWQGGETAQIAKGVTTLMSDDTGQEIEKADIRKAYKFGGEQVSFTIEEQQALRSFGDPVIRIIGFKPLSALPIWANVKHPSFIYPSEENYIGSTRVFSALQQKLLDSEKLALVWFIPRKNASPVLAAMIAGAEKIDENGVQKIPPGMWIIPLPFADDVRQNPESTVNRAGDALNDAMRDVVRQLQLPKAVYEPSKYPNPSLQWHYRILQAIALDEDFPESPDDKTVPKYRQVHKRAGDYILKWAEELKLQASEMFGSSAATSTLVKRGAKTEPTSEHPAKRVKVEDSASGVEDEVKKCYEKGTVSKLTVVVLKEFLHSHGRATAGKKADLVDRVEQYFEKNDVLRRHERSHSVQLESLTTASPQGFADGSAMLTPPSAADSFKAFSGLPSGSVAHVSPQSSVNVDVPSVPYNNTIDFGQPTGSTQIGIGETASSSGPGAWFLEDDFDVSALDFSITSTISEWAQIPNVFPTASLSTGEHDVFTPVQSSIPDIEAPNMAGDTVKRKWFTHMSPSDENRPSREFAPTGTNWSGQTNANESYRAGLSQKLRRPMEDEALPSSEQLNLFAKLYFHRFHPLLPVIHAPSFRPTAENSLLFLSICSIGSLFVGSSRAVAQGSRIFERLNKAILASWESFLSESRPDALSMVQAAILGQTYAILAGKPKYLVLADVLHGTVASWAREANRLGALCSQSQDMLSSGDIERSWHRWIDSEQRARVQAALNIHDAELAALYHHEPIRSHRFCQFPRLASDELFSAPTSSQWAVLLRQSLQTQFENRPQAQVSRSPDPFPVTDHDSRFTAYGILEAISARLTDAKQSQEFNHLLCQDTSNLLIQWWQTYHTTDQDPFCLSVLWHSIFISLYADMDLLEQAIGRDGRAPALKASAPARKWASSLNASRCVVHASLIARYLERMSISAEPAIHVPRALFSAALIYLCVAQYAPKHVICAEAFASPELKLLGEGAAEVACFPGNAQSSEISAVTDLDQLYGMIDLLQRGGRWGISQAFANVLSTVLDEGRGAYG</sequence>
<dbReference type="GO" id="GO:0006351">
    <property type="term" value="P:DNA-templated transcription"/>
    <property type="evidence" value="ECO:0007669"/>
    <property type="project" value="InterPro"/>
</dbReference>
<dbReference type="FunFam" id="2.40.290.10:FF:000001">
    <property type="entry name" value="X-ray repair cross complementing 6"/>
    <property type="match status" value="1"/>
</dbReference>
<evidence type="ECO:0000256" key="12">
    <source>
        <dbReference type="ARBA" id="ARBA00022840"/>
    </source>
</evidence>
<dbReference type="SUPFAM" id="SSF53300">
    <property type="entry name" value="vWA-like"/>
    <property type="match status" value="1"/>
</dbReference>
<keyword evidence="9" id="KW-0227">DNA damage</keyword>
<evidence type="ECO:0000256" key="3">
    <source>
        <dbReference type="ARBA" id="ARBA00005240"/>
    </source>
</evidence>
<dbReference type="GO" id="GO:0003684">
    <property type="term" value="F:damaged DNA binding"/>
    <property type="evidence" value="ECO:0007669"/>
    <property type="project" value="InterPro"/>
</dbReference>
<dbReference type="Pfam" id="PF02735">
    <property type="entry name" value="Ku"/>
    <property type="match status" value="1"/>
</dbReference>
<dbReference type="Gene3D" id="4.10.970.10">
    <property type="entry name" value="Ku70, bridge and pillars"/>
    <property type="match status" value="1"/>
</dbReference>
<evidence type="ECO:0000313" key="24">
    <source>
        <dbReference type="Proteomes" id="UP000191408"/>
    </source>
</evidence>
<dbReference type="InterPro" id="IPR003034">
    <property type="entry name" value="SAP_dom"/>
</dbReference>
<feature type="compositionally biased region" description="Basic and acidic residues" evidence="21">
    <location>
        <begin position="580"/>
        <end position="597"/>
    </location>
</feature>
<dbReference type="PROSITE" id="PS50800">
    <property type="entry name" value="SAP"/>
    <property type="match status" value="1"/>
</dbReference>
<evidence type="ECO:0000313" key="23">
    <source>
        <dbReference type="EMBL" id="OQD66141.1"/>
    </source>
</evidence>
<dbReference type="Pfam" id="PF03730">
    <property type="entry name" value="Ku_C"/>
    <property type="match status" value="1"/>
</dbReference>
<dbReference type="InterPro" id="IPR005160">
    <property type="entry name" value="Ku_C"/>
</dbReference>
<dbReference type="STRING" id="60169.A0A1V6NN31"/>
<dbReference type="InterPro" id="IPR005161">
    <property type="entry name" value="Ku_N"/>
</dbReference>
<dbReference type="Gene3D" id="1.10.1600.10">
    <property type="match status" value="1"/>
</dbReference>
<dbReference type="GO" id="GO:0000723">
    <property type="term" value="P:telomere maintenance"/>
    <property type="evidence" value="ECO:0007669"/>
    <property type="project" value="InterPro"/>
</dbReference>
<dbReference type="OrthoDB" id="3249161at2759"/>
<evidence type="ECO:0000256" key="10">
    <source>
        <dbReference type="ARBA" id="ARBA00022801"/>
    </source>
</evidence>
<dbReference type="Gene3D" id="3.40.50.410">
    <property type="entry name" value="von Willebrand factor, type A domain"/>
    <property type="match status" value="1"/>
</dbReference>
<feature type="compositionally biased region" description="Basic and acidic residues" evidence="21">
    <location>
        <begin position="1"/>
        <end position="10"/>
    </location>
</feature>
<evidence type="ECO:0000256" key="2">
    <source>
        <dbReference type="ARBA" id="ARBA00004574"/>
    </source>
</evidence>
<organism evidence="23 24">
    <name type="scientific">Penicillium polonicum</name>
    <dbReference type="NCBI Taxonomy" id="60169"/>
    <lineage>
        <taxon>Eukaryota</taxon>
        <taxon>Fungi</taxon>
        <taxon>Dikarya</taxon>
        <taxon>Ascomycota</taxon>
        <taxon>Pezizomycotina</taxon>
        <taxon>Eurotiomycetes</taxon>
        <taxon>Eurotiomycetidae</taxon>
        <taxon>Eurotiales</taxon>
        <taxon>Aspergillaceae</taxon>
        <taxon>Penicillium</taxon>
    </lineage>
</organism>
<dbReference type="GO" id="GO:0000781">
    <property type="term" value="C:chromosome, telomeric region"/>
    <property type="evidence" value="ECO:0007669"/>
    <property type="project" value="UniProtKB-SubCell"/>
</dbReference>
<dbReference type="SUPFAM" id="SSF68906">
    <property type="entry name" value="SAP domain"/>
    <property type="match status" value="1"/>
</dbReference>
<keyword evidence="16" id="KW-0234">DNA repair</keyword>
<dbReference type="EC" id="3.6.4.12" evidence="5"/>
<dbReference type="InterPro" id="IPR036361">
    <property type="entry name" value="SAP_dom_sf"/>
</dbReference>
<evidence type="ECO:0000256" key="7">
    <source>
        <dbReference type="ARBA" id="ARBA00022454"/>
    </source>
</evidence>
<evidence type="ECO:0000256" key="4">
    <source>
        <dbReference type="ARBA" id="ARBA00011584"/>
    </source>
</evidence>
<comment type="catalytic activity">
    <reaction evidence="20">
        <text>ATP + H2O = ADP + phosphate + H(+)</text>
        <dbReference type="Rhea" id="RHEA:13065"/>
        <dbReference type="ChEBI" id="CHEBI:15377"/>
        <dbReference type="ChEBI" id="CHEBI:15378"/>
        <dbReference type="ChEBI" id="CHEBI:30616"/>
        <dbReference type="ChEBI" id="CHEBI:43474"/>
        <dbReference type="ChEBI" id="CHEBI:456216"/>
        <dbReference type="EC" id="3.6.4.12"/>
    </reaction>
</comment>
<keyword evidence="14" id="KW-0238">DNA-binding</keyword>
<dbReference type="InterPro" id="IPR027388">
    <property type="entry name" value="Ku70_bridge/pillars_dom_sf"/>
</dbReference>